<dbReference type="EMBL" id="CAXDID020000398">
    <property type="protein sequence ID" value="CAL6087077.1"/>
    <property type="molecule type" value="Genomic_DNA"/>
</dbReference>
<dbReference type="EMBL" id="CAXDID020000097">
    <property type="protein sequence ID" value="CAL6025199.1"/>
    <property type="molecule type" value="Genomic_DNA"/>
</dbReference>
<reference evidence="3 5" key="2">
    <citation type="submission" date="2024-07" db="EMBL/GenBank/DDBJ databases">
        <authorList>
            <person name="Akdeniz Z."/>
        </authorList>
    </citation>
    <scope>NUCLEOTIDE SEQUENCE [LARGE SCALE GENOMIC DNA]</scope>
</reference>
<dbReference type="EMBL" id="CATOUU010000121">
    <property type="protein sequence ID" value="CAI9917134.1"/>
    <property type="molecule type" value="Genomic_DNA"/>
</dbReference>
<dbReference type="EMBL" id="CATOUU010001010">
    <property type="protein sequence ID" value="CAI9967065.1"/>
    <property type="molecule type" value="Genomic_DNA"/>
</dbReference>
<dbReference type="AlphaFoldDB" id="A0AA86QYQ1"/>
<organism evidence="2">
    <name type="scientific">Hexamita inflata</name>
    <dbReference type="NCBI Taxonomy" id="28002"/>
    <lineage>
        <taxon>Eukaryota</taxon>
        <taxon>Metamonada</taxon>
        <taxon>Diplomonadida</taxon>
        <taxon>Hexamitidae</taxon>
        <taxon>Hexamitinae</taxon>
        <taxon>Hexamita</taxon>
    </lineage>
</organism>
<name>A0AA86QYQ1_9EUKA</name>
<evidence type="ECO:0000313" key="3">
    <source>
        <dbReference type="EMBL" id="CAL6025199.1"/>
    </source>
</evidence>
<protein>
    <submittedName>
        <fullName evidence="3">Hypothetical_protein</fullName>
    </submittedName>
</protein>
<accession>A0AA86QYQ1</accession>
<keyword evidence="5" id="KW-1185">Reference proteome</keyword>
<evidence type="ECO:0000313" key="4">
    <source>
        <dbReference type="EMBL" id="CAL6087077.1"/>
    </source>
</evidence>
<evidence type="ECO:0000313" key="1">
    <source>
        <dbReference type="EMBL" id="CAI9917134.1"/>
    </source>
</evidence>
<comment type="caution">
    <text evidence="2">The sequence shown here is derived from an EMBL/GenBank/DDBJ whole genome shotgun (WGS) entry which is preliminary data.</text>
</comment>
<reference evidence="2" key="1">
    <citation type="submission" date="2023-06" db="EMBL/GenBank/DDBJ databases">
        <authorList>
            <person name="Kurt Z."/>
        </authorList>
    </citation>
    <scope>NUCLEOTIDE SEQUENCE</scope>
</reference>
<gene>
    <name evidence="3" type="ORF">HINF_LOCUS30037</name>
    <name evidence="1" type="ORF">HINF_LOCUS4779</name>
    <name evidence="2" type="ORF">HINF_LOCUS54710</name>
    <name evidence="4" type="ORF">HINF_LOCUS63473</name>
</gene>
<evidence type="ECO:0000313" key="5">
    <source>
        <dbReference type="Proteomes" id="UP001642409"/>
    </source>
</evidence>
<sequence>MTMKQLNDVTSQKLSQILYNGESFDGLFTKSTTKTPNTVVMTGLELKSCIEERQEELINLKTKMEKLNKCCDIIQSKAQMFITRQQQIIAKLKQNNSTK</sequence>
<evidence type="ECO:0000313" key="2">
    <source>
        <dbReference type="EMBL" id="CAI9967065.1"/>
    </source>
</evidence>
<dbReference type="Proteomes" id="UP001642409">
    <property type="component" value="Unassembled WGS sequence"/>
</dbReference>
<proteinExistence type="predicted"/>